<feature type="compositionally biased region" description="Polar residues" evidence="6">
    <location>
        <begin position="7"/>
        <end position="22"/>
    </location>
</feature>
<evidence type="ECO:0000256" key="5">
    <source>
        <dbReference type="ARBA" id="ARBA00023136"/>
    </source>
</evidence>
<dbReference type="GO" id="GO:0005886">
    <property type="term" value="C:plasma membrane"/>
    <property type="evidence" value="ECO:0007669"/>
    <property type="project" value="TreeGrafter"/>
</dbReference>
<protein>
    <recommendedName>
        <fullName evidence="7">PKD domain-containing protein</fullName>
    </recommendedName>
</protein>
<sequence>MAAIVEQSGSSAPSASAVNTPSELPPITSARRVVSGPEGQASLCVVSFDEAYAGERCAPAELTLPMLDEGVVLRASVLPATERTLRFLWHLRPYQRTQYISRDSTVVLRFQQPGTYTVGVTCQNLLRVVYSQGSNLTFLWHFGDGSYPATVTDGPHVWHTYHSAGEFLVNVTVFNAVSSAHFGTNVFATEYPCNKPEVSINRYTELQLDEEVYVEAAVSTSCPVSTKVKYTWSILDHTGKHAVLEHGGDLSRKNLVLPPGTLDVGVHRSCSR</sequence>
<comment type="subcellular location">
    <subcellularLocation>
        <location evidence="1">Membrane</location>
        <topology evidence="1">Multi-pass membrane protein</topology>
    </subcellularLocation>
</comment>
<dbReference type="InterPro" id="IPR035986">
    <property type="entry name" value="PKD_dom_sf"/>
</dbReference>
<evidence type="ECO:0000256" key="2">
    <source>
        <dbReference type="ARBA" id="ARBA00022692"/>
    </source>
</evidence>
<dbReference type="Proteomes" id="UP000821853">
    <property type="component" value="Chromosome 3"/>
</dbReference>
<dbReference type="SUPFAM" id="SSF49299">
    <property type="entry name" value="PKD domain"/>
    <property type="match status" value="1"/>
</dbReference>
<dbReference type="VEuPathDB" id="VectorBase:HLOH_059813"/>
<evidence type="ECO:0000256" key="1">
    <source>
        <dbReference type="ARBA" id="ARBA00004141"/>
    </source>
</evidence>
<dbReference type="PROSITE" id="PS50093">
    <property type="entry name" value="PKD"/>
    <property type="match status" value="1"/>
</dbReference>
<keyword evidence="5" id="KW-0472">Membrane</keyword>
<feature type="region of interest" description="Disordered" evidence="6">
    <location>
        <begin position="1"/>
        <end position="23"/>
    </location>
</feature>
<evidence type="ECO:0000259" key="7">
    <source>
        <dbReference type="PROSITE" id="PS50093"/>
    </source>
</evidence>
<keyword evidence="2" id="KW-0812">Transmembrane</keyword>
<dbReference type="PANTHER" id="PTHR46730:SF1">
    <property type="entry name" value="PLAT DOMAIN-CONTAINING PROTEIN"/>
    <property type="match status" value="1"/>
</dbReference>
<dbReference type="OrthoDB" id="6506948at2759"/>
<gene>
    <name evidence="8" type="ORF">HPB48_009224</name>
</gene>
<dbReference type="SMART" id="SM00089">
    <property type="entry name" value="PKD"/>
    <property type="match status" value="1"/>
</dbReference>
<reference evidence="8 9" key="1">
    <citation type="journal article" date="2020" name="Cell">
        <title>Large-Scale Comparative Analyses of Tick Genomes Elucidate Their Genetic Diversity and Vector Capacities.</title>
        <authorList>
            <consortium name="Tick Genome and Microbiome Consortium (TIGMIC)"/>
            <person name="Jia N."/>
            <person name="Wang J."/>
            <person name="Shi W."/>
            <person name="Du L."/>
            <person name="Sun Y."/>
            <person name="Zhan W."/>
            <person name="Jiang J.F."/>
            <person name="Wang Q."/>
            <person name="Zhang B."/>
            <person name="Ji P."/>
            <person name="Bell-Sakyi L."/>
            <person name="Cui X.M."/>
            <person name="Yuan T.T."/>
            <person name="Jiang B.G."/>
            <person name="Yang W.F."/>
            <person name="Lam T.T."/>
            <person name="Chang Q.C."/>
            <person name="Ding S.J."/>
            <person name="Wang X.J."/>
            <person name="Zhu J.G."/>
            <person name="Ruan X.D."/>
            <person name="Zhao L."/>
            <person name="Wei J.T."/>
            <person name="Ye R.Z."/>
            <person name="Que T.C."/>
            <person name="Du C.H."/>
            <person name="Zhou Y.H."/>
            <person name="Cheng J.X."/>
            <person name="Dai P.F."/>
            <person name="Guo W.B."/>
            <person name="Han X.H."/>
            <person name="Huang E.J."/>
            <person name="Li L.F."/>
            <person name="Wei W."/>
            <person name="Gao Y.C."/>
            <person name="Liu J.Z."/>
            <person name="Shao H.Z."/>
            <person name="Wang X."/>
            <person name="Wang C.C."/>
            <person name="Yang T.C."/>
            <person name="Huo Q.B."/>
            <person name="Li W."/>
            <person name="Chen H.Y."/>
            <person name="Chen S.E."/>
            <person name="Zhou L.G."/>
            <person name="Ni X.B."/>
            <person name="Tian J.H."/>
            <person name="Sheng Y."/>
            <person name="Liu T."/>
            <person name="Pan Y.S."/>
            <person name="Xia L.Y."/>
            <person name="Li J."/>
            <person name="Zhao F."/>
            <person name="Cao W.C."/>
        </authorList>
    </citation>
    <scope>NUCLEOTIDE SEQUENCE [LARGE SCALE GENOMIC DNA]</scope>
    <source>
        <strain evidence="8">HaeL-2018</strain>
    </source>
</reference>
<keyword evidence="9" id="KW-1185">Reference proteome</keyword>
<evidence type="ECO:0000313" key="9">
    <source>
        <dbReference type="Proteomes" id="UP000821853"/>
    </source>
</evidence>
<keyword evidence="4" id="KW-1133">Transmembrane helix</keyword>
<dbReference type="PANTHER" id="PTHR46730">
    <property type="entry name" value="POLYCYSTIN-1"/>
    <property type="match status" value="1"/>
</dbReference>
<keyword evidence="3" id="KW-0677">Repeat</keyword>
<dbReference type="EMBL" id="JABSTR010000005">
    <property type="protein sequence ID" value="KAH9370837.1"/>
    <property type="molecule type" value="Genomic_DNA"/>
</dbReference>
<evidence type="ECO:0000313" key="8">
    <source>
        <dbReference type="EMBL" id="KAH9370837.1"/>
    </source>
</evidence>
<dbReference type="InterPro" id="IPR022409">
    <property type="entry name" value="PKD/Chitinase_dom"/>
</dbReference>
<dbReference type="GO" id="GO:0005261">
    <property type="term" value="F:monoatomic cation channel activity"/>
    <property type="evidence" value="ECO:0007669"/>
    <property type="project" value="TreeGrafter"/>
</dbReference>
<dbReference type="AlphaFoldDB" id="A0A9J6G6E5"/>
<evidence type="ECO:0000256" key="3">
    <source>
        <dbReference type="ARBA" id="ARBA00022737"/>
    </source>
</evidence>
<proteinExistence type="predicted"/>
<organism evidence="8 9">
    <name type="scientific">Haemaphysalis longicornis</name>
    <name type="common">Bush tick</name>
    <dbReference type="NCBI Taxonomy" id="44386"/>
    <lineage>
        <taxon>Eukaryota</taxon>
        <taxon>Metazoa</taxon>
        <taxon>Ecdysozoa</taxon>
        <taxon>Arthropoda</taxon>
        <taxon>Chelicerata</taxon>
        <taxon>Arachnida</taxon>
        <taxon>Acari</taxon>
        <taxon>Parasitiformes</taxon>
        <taxon>Ixodida</taxon>
        <taxon>Ixodoidea</taxon>
        <taxon>Ixodidae</taxon>
        <taxon>Haemaphysalinae</taxon>
        <taxon>Haemaphysalis</taxon>
    </lineage>
</organism>
<dbReference type="CDD" id="cd00146">
    <property type="entry name" value="PKD"/>
    <property type="match status" value="1"/>
</dbReference>
<name>A0A9J6G6E5_HAELO</name>
<feature type="domain" description="PKD" evidence="7">
    <location>
        <begin position="131"/>
        <end position="186"/>
    </location>
</feature>
<dbReference type="Pfam" id="PF00801">
    <property type="entry name" value="PKD"/>
    <property type="match status" value="1"/>
</dbReference>
<comment type="caution">
    <text evidence="8">The sequence shown here is derived from an EMBL/GenBank/DDBJ whole genome shotgun (WGS) entry which is preliminary data.</text>
</comment>
<dbReference type="Gene3D" id="2.60.40.10">
    <property type="entry name" value="Immunoglobulins"/>
    <property type="match status" value="1"/>
</dbReference>
<evidence type="ECO:0000256" key="4">
    <source>
        <dbReference type="ARBA" id="ARBA00022989"/>
    </source>
</evidence>
<dbReference type="InterPro" id="IPR000601">
    <property type="entry name" value="PKD_dom"/>
</dbReference>
<dbReference type="InterPro" id="IPR013783">
    <property type="entry name" value="Ig-like_fold"/>
</dbReference>
<evidence type="ECO:0000256" key="6">
    <source>
        <dbReference type="SAM" id="MobiDB-lite"/>
    </source>
</evidence>
<accession>A0A9J6G6E5</accession>
<dbReference type="GO" id="GO:0006816">
    <property type="term" value="P:calcium ion transport"/>
    <property type="evidence" value="ECO:0007669"/>
    <property type="project" value="TreeGrafter"/>
</dbReference>